<evidence type="ECO:0000256" key="1">
    <source>
        <dbReference type="SAM" id="Phobius"/>
    </source>
</evidence>
<dbReference type="OrthoDB" id="1756971at2"/>
<protein>
    <submittedName>
        <fullName evidence="2">Uncharacterized protein</fullName>
    </submittedName>
</protein>
<accession>A0A544QTK2</accession>
<feature type="transmembrane region" description="Helical" evidence="1">
    <location>
        <begin position="12"/>
        <end position="31"/>
    </location>
</feature>
<gene>
    <name evidence="2" type="ORF">EXD82_08955</name>
</gene>
<keyword evidence="1" id="KW-0472">Membrane</keyword>
<organism evidence="2 3">
    <name type="scientific">Peptacetobacter hominis</name>
    <dbReference type="NCBI Taxonomy" id="2743610"/>
    <lineage>
        <taxon>Bacteria</taxon>
        <taxon>Bacillati</taxon>
        <taxon>Bacillota</taxon>
        <taxon>Clostridia</taxon>
        <taxon>Peptostreptococcales</taxon>
        <taxon>Peptostreptococcaceae</taxon>
        <taxon>Peptacetobacter</taxon>
    </lineage>
</organism>
<dbReference type="EMBL" id="SGJB01000018">
    <property type="protein sequence ID" value="TQQ84016.1"/>
    <property type="molecule type" value="Genomic_DNA"/>
</dbReference>
<name>A0A544QTK2_9FIRM</name>
<proteinExistence type="predicted"/>
<evidence type="ECO:0000313" key="3">
    <source>
        <dbReference type="Proteomes" id="UP000317863"/>
    </source>
</evidence>
<sequence>MSGKSSFNTKFYVVVGLTVFIVLYLIGFFIIGGRMNKNDEDETDNTIQVEENNSQNEEYSLLSKLESSSDIYLSTEGGDDIKLEKERWEEMEYYFDEMVKIRGAESYKPVVSGHTSSGIKFSTDFEFLRIYNVEKEEYYKIPVSKKEEFKGIVNGAIYTSFDFVMNEANWKKLYISKGEDVKTIHGWKYKEVSEKIRYKRLVGKIQPEKAKERTDVNYVMVIEGEGFEAKVETMGPDYIKITSNDCVAYYEIYEDFYNYLTDDIFS</sequence>
<dbReference type="Proteomes" id="UP000317863">
    <property type="component" value="Unassembled WGS sequence"/>
</dbReference>
<dbReference type="AlphaFoldDB" id="A0A544QTK2"/>
<keyword evidence="1" id="KW-1133">Transmembrane helix</keyword>
<keyword evidence="1" id="KW-0812">Transmembrane</keyword>
<evidence type="ECO:0000313" key="2">
    <source>
        <dbReference type="EMBL" id="TQQ84016.1"/>
    </source>
</evidence>
<comment type="caution">
    <text evidence="2">The sequence shown here is derived from an EMBL/GenBank/DDBJ whole genome shotgun (WGS) entry which is preliminary data.</text>
</comment>
<reference evidence="2 3" key="1">
    <citation type="submission" date="2019-02" db="EMBL/GenBank/DDBJ databases">
        <title>Peptostreptococcaceae bacterium ZHW00191 nov., a new bacterium isolated from the human gut.</title>
        <authorList>
            <person name="Zhou H.-W."/>
            <person name="Chen X.-J."/>
        </authorList>
    </citation>
    <scope>NUCLEOTIDE SEQUENCE [LARGE SCALE GENOMIC DNA]</scope>
    <source>
        <strain evidence="2 3">ZHW00191</strain>
    </source>
</reference>
<keyword evidence="3" id="KW-1185">Reference proteome</keyword>
<dbReference type="RefSeq" id="WP_142536576.1">
    <property type="nucleotide sequence ID" value="NZ_SGJB01000018.1"/>
</dbReference>